<reference evidence="1 2" key="2">
    <citation type="submission" date="2007-09" db="EMBL/GenBank/DDBJ databases">
        <title>Draft genome sequence of Clostridium bolteae (ATCC BAA-613).</title>
        <authorList>
            <person name="Sudarsanam P."/>
            <person name="Ley R."/>
            <person name="Guruge J."/>
            <person name="Turnbaugh P.J."/>
            <person name="Mahowald M."/>
            <person name="Liep D."/>
            <person name="Gordon J."/>
        </authorList>
    </citation>
    <scope>NUCLEOTIDE SEQUENCE [LARGE SCALE GENOMIC DNA]</scope>
    <source>
        <strain evidence="2">ATCC BAA-613 / DSM 15670 / CCUG 46953 / JCM 12243 / WAL 16351</strain>
    </source>
</reference>
<dbReference type="EMBL" id="ABCC02000038">
    <property type="protein sequence ID" value="EDP14863.1"/>
    <property type="molecule type" value="Genomic_DNA"/>
</dbReference>
<dbReference type="PaxDb" id="411902-CLOBOL_04843"/>
<sequence>MPGHDAVYLTGMRVQSLRGMAEEKMGTIKENPRRR</sequence>
<accession>A8RXB8</accession>
<comment type="caution">
    <text evidence="1">The sequence shown here is derived from an EMBL/GenBank/DDBJ whole genome shotgun (WGS) entry which is preliminary data.</text>
</comment>
<evidence type="ECO:0000313" key="2">
    <source>
        <dbReference type="Proteomes" id="UP000005396"/>
    </source>
</evidence>
<proteinExistence type="predicted"/>
<dbReference type="Proteomes" id="UP000005396">
    <property type="component" value="Unassembled WGS sequence"/>
</dbReference>
<gene>
    <name evidence="1" type="ORF">CLOBOL_04843</name>
</gene>
<dbReference type="AlphaFoldDB" id="A8RXB8"/>
<reference evidence="1 2" key="1">
    <citation type="submission" date="2007-08" db="EMBL/GenBank/DDBJ databases">
        <authorList>
            <person name="Fulton L."/>
            <person name="Clifton S."/>
            <person name="Fulton B."/>
            <person name="Xu J."/>
            <person name="Minx P."/>
            <person name="Pepin K.H."/>
            <person name="Johnson M."/>
            <person name="Thiruvilangam P."/>
            <person name="Bhonagiri V."/>
            <person name="Nash W.E."/>
            <person name="Mardis E.R."/>
            <person name="Wilson R.K."/>
        </authorList>
    </citation>
    <scope>NUCLEOTIDE SEQUENCE [LARGE SCALE GENOMIC DNA]</scope>
    <source>
        <strain evidence="2">ATCC BAA-613 / DSM 15670 / CCUG 46953 / JCM 12243 / WAL 16351</strain>
    </source>
</reference>
<organism evidence="1 2">
    <name type="scientific">Enterocloster bolteae (strain ATCC BAA-613 / DSM 15670 / CCUG 46953 / JCM 12243 / WAL 16351)</name>
    <name type="common">Clostridium bolteae</name>
    <dbReference type="NCBI Taxonomy" id="411902"/>
    <lineage>
        <taxon>Bacteria</taxon>
        <taxon>Bacillati</taxon>
        <taxon>Bacillota</taxon>
        <taxon>Clostridia</taxon>
        <taxon>Lachnospirales</taxon>
        <taxon>Lachnospiraceae</taxon>
        <taxon>Enterocloster</taxon>
    </lineage>
</organism>
<evidence type="ECO:0000313" key="1">
    <source>
        <dbReference type="EMBL" id="EDP14863.1"/>
    </source>
</evidence>
<protein>
    <submittedName>
        <fullName evidence="1">Uncharacterized protein</fullName>
    </submittedName>
</protein>
<dbReference type="HOGENOM" id="CLU_3364177_0_0_9"/>
<name>A8RXB8_ENTBW</name>